<gene>
    <name evidence="2" type="ORF">NPIL_187401</name>
</gene>
<keyword evidence="3" id="KW-1185">Reference proteome</keyword>
<reference evidence="2" key="1">
    <citation type="submission" date="2020-08" db="EMBL/GenBank/DDBJ databases">
        <title>Multicomponent nature underlies the extraordinary mechanical properties of spider dragline silk.</title>
        <authorList>
            <person name="Kono N."/>
            <person name="Nakamura H."/>
            <person name="Mori M."/>
            <person name="Yoshida Y."/>
            <person name="Ohtoshi R."/>
            <person name="Malay A.D."/>
            <person name="Moran D.A.P."/>
            <person name="Tomita M."/>
            <person name="Numata K."/>
            <person name="Arakawa K."/>
        </authorList>
    </citation>
    <scope>NUCLEOTIDE SEQUENCE</scope>
</reference>
<dbReference type="Pfam" id="PF13087">
    <property type="entry name" value="AAA_12"/>
    <property type="match status" value="1"/>
</dbReference>
<dbReference type="Proteomes" id="UP000887013">
    <property type="component" value="Unassembled WGS sequence"/>
</dbReference>
<dbReference type="InterPro" id="IPR027417">
    <property type="entry name" value="P-loop_NTPase"/>
</dbReference>
<evidence type="ECO:0000313" key="2">
    <source>
        <dbReference type="EMBL" id="GFT08042.1"/>
    </source>
</evidence>
<dbReference type="EMBL" id="BMAW01103208">
    <property type="protein sequence ID" value="GFT08042.1"/>
    <property type="molecule type" value="Genomic_DNA"/>
</dbReference>
<organism evidence="2 3">
    <name type="scientific">Nephila pilipes</name>
    <name type="common">Giant wood spider</name>
    <name type="synonym">Nephila maculata</name>
    <dbReference type="NCBI Taxonomy" id="299642"/>
    <lineage>
        <taxon>Eukaryota</taxon>
        <taxon>Metazoa</taxon>
        <taxon>Ecdysozoa</taxon>
        <taxon>Arthropoda</taxon>
        <taxon>Chelicerata</taxon>
        <taxon>Arachnida</taxon>
        <taxon>Araneae</taxon>
        <taxon>Araneomorphae</taxon>
        <taxon>Entelegynae</taxon>
        <taxon>Araneoidea</taxon>
        <taxon>Nephilidae</taxon>
        <taxon>Nephila</taxon>
    </lineage>
</organism>
<proteinExistence type="predicted"/>
<protein>
    <recommendedName>
        <fullName evidence="1">DNA2/NAM7 helicase-like C-terminal domain-containing protein</fullName>
    </recommendedName>
</protein>
<name>A0A8X6TEI9_NEPPI</name>
<dbReference type="AlphaFoldDB" id="A0A8X6TEI9"/>
<comment type="caution">
    <text evidence="2">The sequence shown here is derived from an EMBL/GenBank/DDBJ whole genome shotgun (WGS) entry which is preliminary data.</text>
</comment>
<dbReference type="OrthoDB" id="6513042at2759"/>
<feature type="domain" description="DNA2/NAM7 helicase-like C-terminal" evidence="1">
    <location>
        <begin position="4"/>
        <end position="80"/>
    </location>
</feature>
<accession>A0A8X6TEI9</accession>
<evidence type="ECO:0000313" key="3">
    <source>
        <dbReference type="Proteomes" id="UP000887013"/>
    </source>
</evidence>
<dbReference type="InterPro" id="IPR041679">
    <property type="entry name" value="DNA2/NAM7-like_C"/>
</dbReference>
<evidence type="ECO:0000259" key="1">
    <source>
        <dbReference type="Pfam" id="PF13087"/>
    </source>
</evidence>
<dbReference type="Gene3D" id="3.40.50.300">
    <property type="entry name" value="P-loop containing nucleotide triphosphate hydrolases"/>
    <property type="match status" value="1"/>
</dbReference>
<sequence>MKEDQMAESDSRASKNKAHLVSIHVQNLVMSGLSPTDINVTPPYKFQEELIKSRVIVNYQSLDINYVDGFQGREKEVNVFDAIL</sequence>